<dbReference type="Proteomes" id="UP000297626">
    <property type="component" value="Unassembled WGS sequence"/>
</dbReference>
<dbReference type="PIRSF" id="PIRSF019169">
    <property type="entry name" value="PilM"/>
    <property type="match status" value="1"/>
</dbReference>
<reference evidence="2 3" key="1">
    <citation type="submission" date="2019-03" db="EMBL/GenBank/DDBJ databases">
        <title>Genomics of glacier-inhabiting Cryobacterium strains.</title>
        <authorList>
            <person name="Liu Q."/>
            <person name="Xin Y.-H."/>
        </authorList>
    </citation>
    <scope>NUCLEOTIDE SEQUENCE [LARGE SCALE GENOMIC DNA]</scope>
    <source>
        <strain evidence="2 3">Sr54</strain>
    </source>
</reference>
<feature type="domain" description="SHS2" evidence="1">
    <location>
        <begin position="5"/>
        <end position="173"/>
    </location>
</feature>
<dbReference type="Gene3D" id="3.30.1490.300">
    <property type="match status" value="1"/>
</dbReference>
<dbReference type="SUPFAM" id="SSF53067">
    <property type="entry name" value="Actin-like ATPase domain"/>
    <property type="match status" value="2"/>
</dbReference>
<protein>
    <submittedName>
        <fullName evidence="2">Type IV pilus assembly protein PilM</fullName>
    </submittedName>
</protein>
<dbReference type="RefSeq" id="WP_134529654.1">
    <property type="nucleotide sequence ID" value="NZ_SOHN01000011.1"/>
</dbReference>
<dbReference type="PANTHER" id="PTHR32432:SF3">
    <property type="entry name" value="ETHANOLAMINE UTILIZATION PROTEIN EUTJ"/>
    <property type="match status" value="1"/>
</dbReference>
<evidence type="ECO:0000259" key="1">
    <source>
        <dbReference type="SMART" id="SM00842"/>
    </source>
</evidence>
<comment type="caution">
    <text evidence="2">The sequence shown here is derived from an EMBL/GenBank/DDBJ whole genome shotgun (WGS) entry which is preliminary data.</text>
</comment>
<evidence type="ECO:0000313" key="2">
    <source>
        <dbReference type="EMBL" id="TFD87748.1"/>
    </source>
</evidence>
<dbReference type="InterPro" id="IPR005883">
    <property type="entry name" value="PilM"/>
</dbReference>
<dbReference type="NCBIfam" id="TIGR01175">
    <property type="entry name" value="pilM"/>
    <property type="match status" value="1"/>
</dbReference>
<dbReference type="PANTHER" id="PTHR32432">
    <property type="entry name" value="CELL DIVISION PROTEIN FTSA-RELATED"/>
    <property type="match status" value="1"/>
</dbReference>
<gene>
    <name evidence="2" type="primary">pilM</name>
    <name evidence="2" type="ORF">E3T51_09740</name>
</gene>
<accession>A0A4R9BNV4</accession>
<dbReference type="Gene3D" id="3.30.420.40">
    <property type="match status" value="2"/>
</dbReference>
<dbReference type="EMBL" id="SOHN01000011">
    <property type="protein sequence ID" value="TFD87748.1"/>
    <property type="molecule type" value="Genomic_DNA"/>
</dbReference>
<dbReference type="CDD" id="cd24049">
    <property type="entry name" value="ASKHA_NBD_PilM"/>
    <property type="match status" value="1"/>
</dbReference>
<keyword evidence="3" id="KW-1185">Reference proteome</keyword>
<dbReference type="SMART" id="SM00842">
    <property type="entry name" value="FtsA"/>
    <property type="match status" value="1"/>
</dbReference>
<evidence type="ECO:0000313" key="3">
    <source>
        <dbReference type="Proteomes" id="UP000297626"/>
    </source>
</evidence>
<dbReference type="InterPro" id="IPR050696">
    <property type="entry name" value="FtsA/MreB"/>
</dbReference>
<dbReference type="InterPro" id="IPR043129">
    <property type="entry name" value="ATPase_NBD"/>
</dbReference>
<name>A0A4R9BNV4_9MICO</name>
<proteinExistence type="predicted"/>
<dbReference type="Pfam" id="PF11104">
    <property type="entry name" value="PilM_2"/>
    <property type="match status" value="2"/>
</dbReference>
<dbReference type="AlphaFoldDB" id="A0A4R9BNV4"/>
<sequence>MSSSIVGIDIGTAQLRAVEVRNPGKTRPLVLRYHEVPLPVGAVIGGEVLEPHTVAAALKTLWSSGGFRSRQVVLGMGSQRVLARDLSVPKMSLARIRQSLSFEVQDLLPVPVADALLDFYPISESTTEHGPTVHGLLIAAVKAAVVANVSAVRLAGLTTIDVDLIPFAVSRLLVTRPGIDGVVAVIDLGASTTSVVVARQGVPQFVRIIPTGGDDVTRAVAAGLKTDVGTADLLKRRVGLLARAAADARPGSSRSTVPFDGVIAGGSGPIDTVGADIIAEVMNDQLGSVLNTLNYYTNTRPSDPVTAIVLSGGGAQMPGLREAVSKLTRLRVSAGEPLSTVALASAVDAEGLRQSGAAYTVALGLALGRAA</sequence>
<organism evidence="2 3">
    <name type="scientific">Cryobacterium serini</name>
    <dbReference type="NCBI Taxonomy" id="1259201"/>
    <lineage>
        <taxon>Bacteria</taxon>
        <taxon>Bacillati</taxon>
        <taxon>Actinomycetota</taxon>
        <taxon>Actinomycetes</taxon>
        <taxon>Micrococcales</taxon>
        <taxon>Microbacteriaceae</taxon>
        <taxon>Cryobacterium</taxon>
    </lineage>
</organism>
<dbReference type="GO" id="GO:0051301">
    <property type="term" value="P:cell division"/>
    <property type="evidence" value="ECO:0007669"/>
    <property type="project" value="InterPro"/>
</dbReference>
<dbReference type="InterPro" id="IPR003494">
    <property type="entry name" value="SHS2_FtsA"/>
</dbReference>